<dbReference type="InterPro" id="IPR013098">
    <property type="entry name" value="Ig_I-set"/>
</dbReference>
<name>A0A2B4RJR1_STYPI</name>
<dbReference type="AlphaFoldDB" id="A0A2B4RJR1"/>
<dbReference type="SUPFAM" id="SSF48726">
    <property type="entry name" value="Immunoglobulin"/>
    <property type="match status" value="1"/>
</dbReference>
<dbReference type="Gene3D" id="2.60.120.820">
    <property type="entry name" value="PHR domain"/>
    <property type="match status" value="1"/>
</dbReference>
<evidence type="ECO:0000313" key="6">
    <source>
        <dbReference type="Proteomes" id="UP000225706"/>
    </source>
</evidence>
<dbReference type="EMBL" id="LSMT01000544">
    <property type="protein sequence ID" value="PFX16472.1"/>
    <property type="molecule type" value="Genomic_DNA"/>
</dbReference>
<feature type="compositionally biased region" description="Basic residues" evidence="3">
    <location>
        <begin position="140"/>
        <end position="152"/>
    </location>
</feature>
<dbReference type="FunFam" id="2.60.40.10:FF:000032">
    <property type="entry name" value="palladin isoform X1"/>
    <property type="match status" value="1"/>
</dbReference>
<dbReference type="OrthoDB" id="5966358at2759"/>
<organism evidence="5 6">
    <name type="scientific">Stylophora pistillata</name>
    <name type="common">Smooth cauliflower coral</name>
    <dbReference type="NCBI Taxonomy" id="50429"/>
    <lineage>
        <taxon>Eukaryota</taxon>
        <taxon>Metazoa</taxon>
        <taxon>Cnidaria</taxon>
        <taxon>Anthozoa</taxon>
        <taxon>Hexacorallia</taxon>
        <taxon>Scleractinia</taxon>
        <taxon>Astrocoeniina</taxon>
        <taxon>Pocilloporidae</taxon>
        <taxon>Stylophora</taxon>
    </lineage>
</organism>
<feature type="compositionally biased region" description="Basic and acidic residues" evidence="3">
    <location>
        <begin position="67"/>
        <end position="83"/>
    </location>
</feature>
<dbReference type="Pfam" id="PF07679">
    <property type="entry name" value="I-set"/>
    <property type="match status" value="1"/>
</dbReference>
<dbReference type="InterPro" id="IPR036179">
    <property type="entry name" value="Ig-like_dom_sf"/>
</dbReference>
<dbReference type="PANTHER" id="PTHR24637">
    <property type="entry name" value="COLLAGEN"/>
    <property type="match status" value="1"/>
</dbReference>
<dbReference type="GO" id="GO:0005581">
    <property type="term" value="C:collagen trimer"/>
    <property type="evidence" value="ECO:0007669"/>
    <property type="project" value="UniProtKB-KW"/>
</dbReference>
<comment type="caution">
    <text evidence="5">The sequence shown here is derived from an EMBL/GenBank/DDBJ whole genome shotgun (WGS) entry which is preliminary data.</text>
</comment>
<dbReference type="PROSITE" id="PS50835">
    <property type="entry name" value="IG_LIKE"/>
    <property type="match status" value="1"/>
</dbReference>
<sequence>MNGHVNSSERIYKPSFVSVGKTDEGFVNKAVLYLKTGSDTNHDEMSVRPPLDFDPIFARKVKIPDATSKKHDYPPGESERDTISEATRNRRQVSNVISIDEVRNEITKHFEQLIPTKYCKSTEKVCPAGPPGRPGVRGVKGTRGRRGPKGKRGLQGDMGPPGRHGKPGMTGPNGPKGVKGDRGERGPKGMPGPSGRPGQSISAPQVMISPDEQTQDEGSNAMFYCTISGNPRPQFEWRFKSKKLVSGLKHLIQDGKLTIKRLNYSDAGPYSCVATNVLGSHKSSRNLTVRGYDCWRSRSKSPSQGWYHNHGNIDAIDFQTSSDVTLLGYRLWGVTSGSTTFQVTIRLYRGSSLIAEKTGSYYTTSSVKTFEVRFSSGISLRAGVVYTATSKLTTTGSLTHAHSDGMSSTSCSGITVTFMKSAKGNNGSNVSGGQMPALILSSSPHC</sequence>
<gene>
    <name evidence="5" type="primary">col6a1</name>
    <name evidence="5" type="ORF">AWC38_SpisGene19256</name>
</gene>
<dbReference type="Proteomes" id="UP000225706">
    <property type="component" value="Unassembled WGS sequence"/>
</dbReference>
<dbReference type="InterPro" id="IPR038648">
    <property type="entry name" value="PHR_sf"/>
</dbReference>
<dbReference type="InterPro" id="IPR013783">
    <property type="entry name" value="Ig-like_fold"/>
</dbReference>
<evidence type="ECO:0000259" key="4">
    <source>
        <dbReference type="PROSITE" id="PS50835"/>
    </source>
</evidence>
<keyword evidence="6" id="KW-1185">Reference proteome</keyword>
<dbReference type="InterPro" id="IPR003598">
    <property type="entry name" value="Ig_sub2"/>
</dbReference>
<evidence type="ECO:0000313" key="5">
    <source>
        <dbReference type="EMBL" id="PFX16472.1"/>
    </source>
</evidence>
<feature type="domain" description="Ig-like" evidence="4">
    <location>
        <begin position="204"/>
        <end position="288"/>
    </location>
</feature>
<dbReference type="InterPro" id="IPR007110">
    <property type="entry name" value="Ig-like_dom"/>
</dbReference>
<keyword evidence="5" id="KW-0176">Collagen</keyword>
<feature type="compositionally biased region" description="Basic and acidic residues" evidence="3">
    <location>
        <begin position="178"/>
        <end position="187"/>
    </location>
</feature>
<protein>
    <submittedName>
        <fullName evidence="5">Collagen alpha-1(VI) chain</fullName>
    </submittedName>
</protein>
<dbReference type="InterPro" id="IPR008160">
    <property type="entry name" value="Collagen"/>
</dbReference>
<reference evidence="6" key="1">
    <citation type="journal article" date="2017" name="bioRxiv">
        <title>Comparative analysis of the genomes of Stylophora pistillata and Acropora digitifera provides evidence for extensive differences between species of corals.</title>
        <authorList>
            <person name="Voolstra C.R."/>
            <person name="Li Y."/>
            <person name="Liew Y.J."/>
            <person name="Baumgarten S."/>
            <person name="Zoccola D."/>
            <person name="Flot J.-F."/>
            <person name="Tambutte S."/>
            <person name="Allemand D."/>
            <person name="Aranda M."/>
        </authorList>
    </citation>
    <scope>NUCLEOTIDE SEQUENCE [LARGE SCALE GENOMIC DNA]</scope>
</reference>
<dbReference type="InterPro" id="IPR003599">
    <property type="entry name" value="Ig_sub"/>
</dbReference>
<keyword evidence="1" id="KW-1015">Disulfide bond</keyword>
<dbReference type="SMART" id="SM00408">
    <property type="entry name" value="IGc2"/>
    <property type="match status" value="1"/>
</dbReference>
<dbReference type="Pfam" id="PF08005">
    <property type="entry name" value="PHR"/>
    <property type="match status" value="1"/>
</dbReference>
<dbReference type="SMART" id="SM00409">
    <property type="entry name" value="IG"/>
    <property type="match status" value="1"/>
</dbReference>
<keyword evidence="2" id="KW-0393">Immunoglobulin domain</keyword>
<evidence type="ECO:0000256" key="1">
    <source>
        <dbReference type="ARBA" id="ARBA00023157"/>
    </source>
</evidence>
<dbReference type="Gene3D" id="2.60.40.10">
    <property type="entry name" value="Immunoglobulins"/>
    <property type="match status" value="1"/>
</dbReference>
<feature type="region of interest" description="Disordered" evidence="3">
    <location>
        <begin position="66"/>
        <end position="89"/>
    </location>
</feature>
<proteinExistence type="predicted"/>
<evidence type="ECO:0000256" key="2">
    <source>
        <dbReference type="ARBA" id="ARBA00023319"/>
    </source>
</evidence>
<evidence type="ECO:0000256" key="3">
    <source>
        <dbReference type="SAM" id="MobiDB-lite"/>
    </source>
</evidence>
<accession>A0A2B4RJR1</accession>
<dbReference type="InterPro" id="IPR012983">
    <property type="entry name" value="PHR"/>
</dbReference>
<feature type="region of interest" description="Disordered" evidence="3">
    <location>
        <begin position="123"/>
        <end position="203"/>
    </location>
</feature>
<dbReference type="Pfam" id="PF01391">
    <property type="entry name" value="Collagen"/>
    <property type="match status" value="1"/>
</dbReference>